<reference evidence="4 5" key="1">
    <citation type="submission" date="2022-06" db="EMBL/GenBank/DDBJ databases">
        <title>Endosaccharibacter gen. nov., sp. nov., endophytic bacteria isolated from sugarcane.</title>
        <authorList>
            <person name="Pitiwittayakul N."/>
            <person name="Yukphan P."/>
            <person name="Charoenyingcharoen P."/>
            <person name="Tanasupawat S."/>
        </authorList>
    </citation>
    <scope>NUCLEOTIDE SEQUENCE [LARGE SCALE GENOMIC DNA]</scope>
    <source>
        <strain evidence="4 5">KSS8</strain>
    </source>
</reference>
<dbReference type="PROSITE" id="PS51186">
    <property type="entry name" value="GNAT"/>
    <property type="match status" value="1"/>
</dbReference>
<organism evidence="4 5">
    <name type="scientific">Endosaccharibacter trunci</name>
    <dbReference type="NCBI Taxonomy" id="2812733"/>
    <lineage>
        <taxon>Bacteria</taxon>
        <taxon>Pseudomonadati</taxon>
        <taxon>Pseudomonadota</taxon>
        <taxon>Alphaproteobacteria</taxon>
        <taxon>Acetobacterales</taxon>
        <taxon>Acetobacteraceae</taxon>
        <taxon>Endosaccharibacter</taxon>
    </lineage>
</organism>
<evidence type="ECO:0000259" key="3">
    <source>
        <dbReference type="PROSITE" id="PS51186"/>
    </source>
</evidence>
<dbReference type="RefSeq" id="WP_422864656.1">
    <property type="nucleotide sequence ID" value="NZ_JAMSKV010000010.1"/>
</dbReference>
<dbReference type="InterPro" id="IPR000182">
    <property type="entry name" value="GNAT_dom"/>
</dbReference>
<accession>A0ABT1W8F1</accession>
<proteinExistence type="predicted"/>
<evidence type="ECO:0000313" key="5">
    <source>
        <dbReference type="Proteomes" id="UP001524587"/>
    </source>
</evidence>
<evidence type="ECO:0000256" key="1">
    <source>
        <dbReference type="ARBA" id="ARBA00022679"/>
    </source>
</evidence>
<dbReference type="Pfam" id="PF00583">
    <property type="entry name" value="Acetyltransf_1"/>
    <property type="match status" value="1"/>
</dbReference>
<name>A0ABT1W8F1_9PROT</name>
<feature type="domain" description="N-acetyltransferase" evidence="3">
    <location>
        <begin position="1"/>
        <end position="141"/>
    </location>
</feature>
<protein>
    <submittedName>
        <fullName evidence="4">GNAT family N-acetyltransferase</fullName>
        <ecNumber evidence="4">2.3.1.-</ecNumber>
    </submittedName>
</protein>
<dbReference type="GO" id="GO:0016746">
    <property type="term" value="F:acyltransferase activity"/>
    <property type="evidence" value="ECO:0007669"/>
    <property type="project" value="UniProtKB-KW"/>
</dbReference>
<dbReference type="PANTHER" id="PTHR43420:SF44">
    <property type="entry name" value="ACETYLTRANSFERASE YPEA"/>
    <property type="match status" value="1"/>
</dbReference>
<dbReference type="PANTHER" id="PTHR43420">
    <property type="entry name" value="ACETYLTRANSFERASE"/>
    <property type="match status" value="1"/>
</dbReference>
<dbReference type="InterPro" id="IPR050680">
    <property type="entry name" value="YpeA/RimI_acetyltransf"/>
</dbReference>
<evidence type="ECO:0000313" key="4">
    <source>
        <dbReference type="EMBL" id="MCQ8279169.1"/>
    </source>
</evidence>
<dbReference type="SUPFAM" id="SSF55729">
    <property type="entry name" value="Acyl-CoA N-acyltransferases (Nat)"/>
    <property type="match status" value="1"/>
</dbReference>
<dbReference type="EMBL" id="JAMSKV010000010">
    <property type="protein sequence ID" value="MCQ8279169.1"/>
    <property type="molecule type" value="Genomic_DNA"/>
</dbReference>
<gene>
    <name evidence="4" type="ORF">NFI95_12015</name>
</gene>
<comment type="caution">
    <text evidence="4">The sequence shown here is derived from an EMBL/GenBank/DDBJ whole genome shotgun (WGS) entry which is preliminary data.</text>
</comment>
<evidence type="ECO:0000256" key="2">
    <source>
        <dbReference type="ARBA" id="ARBA00023315"/>
    </source>
</evidence>
<dbReference type="Proteomes" id="UP001524587">
    <property type="component" value="Unassembled WGS sequence"/>
</dbReference>
<dbReference type="InterPro" id="IPR016181">
    <property type="entry name" value="Acyl_CoA_acyltransferase"/>
</dbReference>
<dbReference type="Gene3D" id="3.40.630.30">
    <property type="match status" value="1"/>
</dbReference>
<keyword evidence="2 4" id="KW-0012">Acyltransferase</keyword>
<keyword evidence="5" id="KW-1185">Reference proteome</keyword>
<dbReference type="EC" id="2.3.1.-" evidence="4"/>
<dbReference type="CDD" id="cd04301">
    <property type="entry name" value="NAT_SF"/>
    <property type="match status" value="1"/>
</dbReference>
<sequence>MGVAASALLAALHECCFPPGERWAEAAMKELLLMPGCFGVIGPDADRPAGLALTRVAADEAELLTIGVSPAHRRGGEGGRLLRAVGAEAASRGAGRLFLEVATGNAAARALYRRAGFEEAGLRRRYYPNGDDALVLTARLPFSAG</sequence>
<keyword evidence="1 4" id="KW-0808">Transferase</keyword>